<keyword evidence="1" id="KW-0812">Transmembrane</keyword>
<reference evidence="3" key="1">
    <citation type="submission" date="2015-03" db="EMBL/GenBank/DDBJ databases">
        <title>Draft genome sequence of a novel methanotroph (Sn10-6) isolated from flooded ricefield rhizosphere in India.</title>
        <authorList>
            <person name="Pandit P.S."/>
            <person name="Pore S.D."/>
            <person name="Arora P."/>
            <person name="Kapse N.G."/>
            <person name="Dhakephalkar P.K."/>
            <person name="Rahalkar M.C."/>
        </authorList>
    </citation>
    <scope>NUCLEOTIDE SEQUENCE [LARGE SCALE GENOMIC DNA]</scope>
    <source>
        <strain evidence="3">Sn10-6</strain>
    </source>
</reference>
<feature type="transmembrane region" description="Helical" evidence="1">
    <location>
        <begin position="54"/>
        <end position="72"/>
    </location>
</feature>
<keyword evidence="1" id="KW-0472">Membrane</keyword>
<evidence type="ECO:0000313" key="3">
    <source>
        <dbReference type="Proteomes" id="UP000033684"/>
    </source>
</evidence>
<dbReference type="EMBL" id="LAJX01000184">
    <property type="protein sequence ID" value="KJV05719.1"/>
    <property type="molecule type" value="Genomic_DNA"/>
</dbReference>
<accession>A0A0F3IJJ4</accession>
<evidence type="ECO:0000256" key="1">
    <source>
        <dbReference type="SAM" id="Phobius"/>
    </source>
</evidence>
<dbReference type="RefSeq" id="WP_045779996.1">
    <property type="nucleotide sequence ID" value="NZ_LAJX01000184.1"/>
</dbReference>
<dbReference type="PATRIC" id="fig|1632867.3.peg.1982"/>
<sequence>MNKNTLSCENVLLLRGAALWLLMALCLAWCMVFLKFDLAFFKLIFPGKFTRVLQAHLDFLLMSALLFGFYAAKVPLPTSVRWCMVVGAFTNSSLFMLQAMFPVLDAQPPAQGLFPGVFRVYLLASLFTTSYGFGRGAVIVVLSTLPLKE</sequence>
<dbReference type="AlphaFoldDB" id="A0A0F3IJJ4"/>
<dbReference type="Proteomes" id="UP000033684">
    <property type="component" value="Unassembled WGS sequence"/>
</dbReference>
<protein>
    <submittedName>
        <fullName evidence="2">Uncharacterized protein</fullName>
    </submittedName>
</protein>
<name>A0A0F3IJJ4_9GAMM</name>
<feature type="transmembrane region" description="Helical" evidence="1">
    <location>
        <begin position="79"/>
        <end position="101"/>
    </location>
</feature>
<organism evidence="2 3">
    <name type="scientific">Methylocucumis oryzae</name>
    <dbReference type="NCBI Taxonomy" id="1632867"/>
    <lineage>
        <taxon>Bacteria</taxon>
        <taxon>Pseudomonadati</taxon>
        <taxon>Pseudomonadota</taxon>
        <taxon>Gammaproteobacteria</taxon>
        <taxon>Methylococcales</taxon>
        <taxon>Methylococcaceae</taxon>
        <taxon>Methylocucumis</taxon>
    </lineage>
</organism>
<feature type="transmembrane region" description="Helical" evidence="1">
    <location>
        <begin position="121"/>
        <end position="145"/>
    </location>
</feature>
<comment type="caution">
    <text evidence="2">The sequence shown here is derived from an EMBL/GenBank/DDBJ whole genome shotgun (WGS) entry which is preliminary data.</text>
</comment>
<dbReference type="OrthoDB" id="8536790at2"/>
<reference evidence="2 3" key="2">
    <citation type="journal article" date="2016" name="Microb. Ecol.">
        <title>Genome Characteristics of a Novel Type I Methanotroph (Sn10-6) Isolated from a Flooded Indian Rice Field.</title>
        <authorList>
            <person name="Rahalkar M.C."/>
            <person name="Pandit P.S."/>
            <person name="Dhakephalkar P.K."/>
            <person name="Pore S."/>
            <person name="Arora P."/>
            <person name="Kapse N."/>
        </authorList>
    </citation>
    <scope>NUCLEOTIDE SEQUENCE [LARGE SCALE GENOMIC DNA]</scope>
    <source>
        <strain evidence="2 3">Sn10-6</strain>
    </source>
</reference>
<keyword evidence="3" id="KW-1185">Reference proteome</keyword>
<proteinExistence type="predicted"/>
<evidence type="ECO:0000313" key="2">
    <source>
        <dbReference type="EMBL" id="KJV05719.1"/>
    </source>
</evidence>
<feature type="transmembrane region" description="Helical" evidence="1">
    <location>
        <begin position="12"/>
        <end position="34"/>
    </location>
</feature>
<keyword evidence="1" id="KW-1133">Transmembrane helix</keyword>
<gene>
    <name evidence="2" type="ORF">VZ94_16045</name>
</gene>